<feature type="region of interest" description="Disordered" evidence="6">
    <location>
        <begin position="621"/>
        <end position="745"/>
    </location>
</feature>
<evidence type="ECO:0000313" key="8">
    <source>
        <dbReference type="EMBL" id="PYH92479.1"/>
    </source>
</evidence>
<protein>
    <recommendedName>
        <fullName evidence="7">Zn(2)-C6 fungal-type domain-containing protein</fullName>
    </recommendedName>
</protein>
<feature type="region of interest" description="Disordered" evidence="6">
    <location>
        <begin position="551"/>
        <end position="577"/>
    </location>
</feature>
<keyword evidence="4" id="KW-0539">Nucleus</keyword>
<dbReference type="InterPro" id="IPR001138">
    <property type="entry name" value="Zn2Cys6_DnaBD"/>
</dbReference>
<feature type="compositionally biased region" description="Basic and acidic residues" evidence="6">
    <location>
        <begin position="681"/>
        <end position="691"/>
    </location>
</feature>
<feature type="region of interest" description="Disordered" evidence="6">
    <location>
        <begin position="764"/>
        <end position="838"/>
    </location>
</feature>
<dbReference type="SMART" id="SM00066">
    <property type="entry name" value="GAL4"/>
    <property type="match status" value="1"/>
</dbReference>
<dbReference type="InterPro" id="IPR021858">
    <property type="entry name" value="Fun_TF"/>
</dbReference>
<feature type="coiled-coil region" evidence="5">
    <location>
        <begin position="401"/>
        <end position="435"/>
    </location>
</feature>
<proteinExistence type="predicted"/>
<name>A0A319D5K2_9EURO</name>
<dbReference type="AlphaFoldDB" id="A0A319D5K2"/>
<feature type="region of interest" description="Disordered" evidence="6">
    <location>
        <begin position="999"/>
        <end position="1191"/>
    </location>
</feature>
<feature type="compositionally biased region" description="Low complexity" evidence="6">
    <location>
        <begin position="1218"/>
        <end position="1234"/>
    </location>
</feature>
<dbReference type="PROSITE" id="PS00463">
    <property type="entry name" value="ZN2_CY6_FUNGAL_1"/>
    <property type="match status" value="1"/>
</dbReference>
<feature type="region of interest" description="Disordered" evidence="6">
    <location>
        <begin position="888"/>
        <end position="982"/>
    </location>
</feature>
<reference evidence="8 9" key="1">
    <citation type="submission" date="2018-02" db="EMBL/GenBank/DDBJ databases">
        <title>The genomes of Aspergillus section Nigri reveals drivers in fungal speciation.</title>
        <authorList>
            <consortium name="DOE Joint Genome Institute"/>
            <person name="Vesth T.C."/>
            <person name="Nybo J."/>
            <person name="Theobald S."/>
            <person name="Brandl J."/>
            <person name="Frisvad J.C."/>
            <person name="Nielsen K.F."/>
            <person name="Lyhne E.K."/>
            <person name="Kogle M.E."/>
            <person name="Kuo A."/>
            <person name="Riley R."/>
            <person name="Clum A."/>
            <person name="Nolan M."/>
            <person name="Lipzen A."/>
            <person name="Salamov A."/>
            <person name="Henrissat B."/>
            <person name="Wiebenga A."/>
            <person name="De vries R.P."/>
            <person name="Grigoriev I.V."/>
            <person name="Mortensen U.H."/>
            <person name="Andersen M.R."/>
            <person name="Baker S.E."/>
        </authorList>
    </citation>
    <scope>NUCLEOTIDE SEQUENCE [LARGE SCALE GENOMIC DNA]</scope>
    <source>
        <strain evidence="8 9">CBS 707.79</strain>
    </source>
</reference>
<keyword evidence="9" id="KW-1185">Reference proteome</keyword>
<feature type="compositionally biased region" description="Low complexity" evidence="6">
    <location>
        <begin position="810"/>
        <end position="824"/>
    </location>
</feature>
<gene>
    <name evidence="8" type="ORF">BO71DRAFT_485365</name>
</gene>
<dbReference type="GO" id="GO:0008270">
    <property type="term" value="F:zinc ion binding"/>
    <property type="evidence" value="ECO:0007669"/>
    <property type="project" value="InterPro"/>
</dbReference>
<dbReference type="PANTHER" id="PTHR42106">
    <property type="entry name" value="CHROMOSOME 10, WHOLE GENOME SHOTGUN SEQUENCE"/>
    <property type="match status" value="1"/>
</dbReference>
<dbReference type="GO" id="GO:0003677">
    <property type="term" value="F:DNA binding"/>
    <property type="evidence" value="ECO:0007669"/>
    <property type="project" value="UniProtKB-KW"/>
</dbReference>
<evidence type="ECO:0000256" key="1">
    <source>
        <dbReference type="ARBA" id="ARBA00023015"/>
    </source>
</evidence>
<dbReference type="Pfam" id="PF11951">
    <property type="entry name" value="Fungal_trans_2"/>
    <property type="match status" value="1"/>
</dbReference>
<keyword evidence="2" id="KW-0238">DNA-binding</keyword>
<dbReference type="STRING" id="1448320.A0A319D5K2"/>
<feature type="compositionally biased region" description="Low complexity" evidence="6">
    <location>
        <begin position="897"/>
        <end position="911"/>
    </location>
</feature>
<feature type="compositionally biased region" description="Low complexity" evidence="6">
    <location>
        <begin position="668"/>
        <end position="680"/>
    </location>
</feature>
<feature type="compositionally biased region" description="Polar residues" evidence="6">
    <location>
        <begin position="1167"/>
        <end position="1177"/>
    </location>
</feature>
<evidence type="ECO:0000256" key="5">
    <source>
        <dbReference type="SAM" id="Coils"/>
    </source>
</evidence>
<dbReference type="CDD" id="cd00067">
    <property type="entry name" value="GAL4"/>
    <property type="match status" value="1"/>
</dbReference>
<evidence type="ECO:0000256" key="4">
    <source>
        <dbReference type="ARBA" id="ARBA00023242"/>
    </source>
</evidence>
<dbReference type="PROSITE" id="PS50048">
    <property type="entry name" value="ZN2_CY6_FUNGAL_2"/>
    <property type="match status" value="1"/>
</dbReference>
<dbReference type="EMBL" id="KZ825915">
    <property type="protein sequence ID" value="PYH92479.1"/>
    <property type="molecule type" value="Genomic_DNA"/>
</dbReference>
<dbReference type="OrthoDB" id="5069333at2759"/>
<feature type="compositionally biased region" description="Polar residues" evidence="6">
    <location>
        <begin position="790"/>
        <end position="803"/>
    </location>
</feature>
<sequence>MPRKKAADRVGPVKTRSRSGCKECRASRVRCDLTKPICTRCIEKGLVCSTQLVLKWESEFVSRGLAFGRAGVWSKARPAAGPPARASPASLDDQQQPWCALPRIEPWAFVNSGVSSFQQPYEPNALVLRTGPWRDDWFDQASGWSLSLDMPACSPVPLLSPQPAPPLSLFPSLSSDSNHGLLFDYYLQQVCPRTTASSKLSSPFASVILPFCMSASPIMFQAIQALGACHWSRFDSTYSVIGLRLKSEALRGLRHRLATEGSAACSADPEVLAIMMMLCLYEIVDNCDQRWTIHLKGAKELIRLRRQHQQQLSHSSSRPQDPVSTFAELFFAFQDVMGRTACGEEVLFGTDYWQENERNIDLWMGCSPELVSILSSITEMSRTRRQTTTSPAARATFSKRAASLGRRLESLVQDIDDANNNEDNTLRSVAELKRLAAVLYLHCALYGASPATPLVVVYVRRILTLASALLDSGSLVSMTWPLFVAAVELDPLHDEVWRDSTDATAVYGRPLVLRALAAMAESSVSNVARTRAVIVKVWQARESDMLKGAAGDAVHSDQPVIHADPPTDTDPHDGPCGLIVQLPRDTCNKWLPGFLATMTSSTTPSTLSHSLAIPFASRLSEQLSQRRDPESGTDHTHPHTPSHGHGDKSIALGPPLRPAPAIRSLSDAARPVAATAAAPHPDARPPSKDDSLLSSTPETPRRPSMPGLSLDLPSRAGSLSVSNRAPLSPKLDSSHIYGSPGSVLPRRSRGLDFSRACTNLHHSTLAEASPDSSPIIGGRGVNIPQRRGSPGSTSGLQFSTSNPADRATISSSMSSVNLLESDTSSSDEDDEPMMGDRDDMMITTTPQAKRLGGGMSPFAVGNVSSPGNEWMGGYSQAAASLMSFQRARFRKGRSRHSSSSNSGNSSKQSPGPQSPPVMKSIEGQNGSYFGPRRGSLSLGTRDLRLSDVSDEGESRARGQSPSTSNSEGGPLGVIRRAVTRRGSLLPKTKTFARIRAALMEESAPIDSEAKREAEVIRQVKESEPDQPNSPLGALSSLDTSTPDPGPTDDVPVKTEMATPDEPKFIDQANRNSGGVEFWNSFDERYRTPPPPQRRHGASSISEDDLAMDFTPSTTVGSHTEFAKPSERPGSRSETSQTHTGLLSEFKRKRRRDDDFDPNLLKRRAVSPSMSVQSSPIMPNSPVVKDTSPSIWGAPRSNLGSLFPERAGESPRGSHVSHGNHANANGNGNHANRANHTGTLKRVGLQGMTETNDGLMNMSIE</sequence>
<organism evidence="8 9">
    <name type="scientific">Aspergillus ellipticus CBS 707.79</name>
    <dbReference type="NCBI Taxonomy" id="1448320"/>
    <lineage>
        <taxon>Eukaryota</taxon>
        <taxon>Fungi</taxon>
        <taxon>Dikarya</taxon>
        <taxon>Ascomycota</taxon>
        <taxon>Pezizomycotina</taxon>
        <taxon>Eurotiomycetes</taxon>
        <taxon>Eurotiomycetidae</taxon>
        <taxon>Eurotiales</taxon>
        <taxon>Aspergillaceae</taxon>
        <taxon>Aspergillus</taxon>
        <taxon>Aspergillus subgen. Circumdati</taxon>
    </lineage>
</organism>
<keyword evidence="5" id="KW-0175">Coiled coil</keyword>
<feature type="compositionally biased region" description="Basic and acidic residues" evidence="6">
    <location>
        <begin position="941"/>
        <end position="956"/>
    </location>
</feature>
<evidence type="ECO:0000313" key="9">
    <source>
        <dbReference type="Proteomes" id="UP000247810"/>
    </source>
</evidence>
<dbReference type="GO" id="GO:0009893">
    <property type="term" value="P:positive regulation of metabolic process"/>
    <property type="evidence" value="ECO:0007669"/>
    <property type="project" value="UniProtKB-ARBA"/>
</dbReference>
<feature type="compositionally biased region" description="Polar residues" evidence="6">
    <location>
        <begin position="957"/>
        <end position="967"/>
    </location>
</feature>
<keyword evidence="1" id="KW-0805">Transcription regulation</keyword>
<feature type="compositionally biased region" description="Basic and acidic residues" evidence="6">
    <location>
        <begin position="624"/>
        <end position="637"/>
    </location>
</feature>
<dbReference type="Proteomes" id="UP000247810">
    <property type="component" value="Unassembled WGS sequence"/>
</dbReference>
<dbReference type="VEuPathDB" id="FungiDB:BO71DRAFT_485365"/>
<keyword evidence="3" id="KW-0804">Transcription</keyword>
<feature type="compositionally biased region" description="Basic and acidic residues" evidence="6">
    <location>
        <begin position="1120"/>
        <end position="1130"/>
    </location>
</feature>
<dbReference type="SUPFAM" id="SSF57701">
    <property type="entry name" value="Zn2/Cys6 DNA-binding domain"/>
    <property type="match status" value="1"/>
</dbReference>
<accession>A0A319D5K2</accession>
<evidence type="ECO:0000256" key="2">
    <source>
        <dbReference type="ARBA" id="ARBA00023125"/>
    </source>
</evidence>
<dbReference type="GO" id="GO:0000981">
    <property type="term" value="F:DNA-binding transcription factor activity, RNA polymerase II-specific"/>
    <property type="evidence" value="ECO:0007669"/>
    <property type="project" value="InterPro"/>
</dbReference>
<dbReference type="Gene3D" id="4.10.240.10">
    <property type="entry name" value="Zn(2)-C6 fungal-type DNA-binding domain"/>
    <property type="match status" value="1"/>
</dbReference>
<dbReference type="InterPro" id="IPR036864">
    <property type="entry name" value="Zn2-C6_fun-type_DNA-bd_sf"/>
</dbReference>
<feature type="region of interest" description="Disordered" evidence="6">
    <location>
        <begin position="1205"/>
        <end position="1234"/>
    </location>
</feature>
<feature type="domain" description="Zn(2)-C6 fungal-type" evidence="7">
    <location>
        <begin position="20"/>
        <end position="50"/>
    </location>
</feature>
<evidence type="ECO:0000256" key="6">
    <source>
        <dbReference type="SAM" id="MobiDB-lite"/>
    </source>
</evidence>
<dbReference type="PANTHER" id="PTHR42106:SF1">
    <property type="match status" value="1"/>
</dbReference>
<feature type="compositionally biased region" description="Basic and acidic residues" evidence="6">
    <location>
        <begin position="1007"/>
        <end position="1023"/>
    </location>
</feature>
<feature type="compositionally biased region" description="Polar residues" evidence="6">
    <location>
        <begin position="1131"/>
        <end position="1140"/>
    </location>
</feature>
<evidence type="ECO:0000259" key="7">
    <source>
        <dbReference type="PROSITE" id="PS50048"/>
    </source>
</evidence>
<evidence type="ECO:0000256" key="3">
    <source>
        <dbReference type="ARBA" id="ARBA00023163"/>
    </source>
</evidence>
<dbReference type="Pfam" id="PF00172">
    <property type="entry name" value="Zn_clus"/>
    <property type="match status" value="1"/>
</dbReference>